<dbReference type="SMART" id="SM00066">
    <property type="entry name" value="GAL4"/>
    <property type="match status" value="1"/>
</dbReference>
<evidence type="ECO:0000313" key="5">
    <source>
        <dbReference type="EMBL" id="TQV96307.1"/>
    </source>
</evidence>
<comment type="caution">
    <text evidence="5">The sequence shown here is derived from an EMBL/GenBank/DDBJ whole genome shotgun (WGS) entry which is preliminary data.</text>
</comment>
<feature type="compositionally biased region" description="Polar residues" evidence="3">
    <location>
        <begin position="119"/>
        <end position="128"/>
    </location>
</feature>
<evidence type="ECO:0000256" key="1">
    <source>
        <dbReference type="ARBA" id="ARBA00004123"/>
    </source>
</evidence>
<comment type="subcellular location">
    <subcellularLocation>
        <location evidence="1">Nucleus</location>
    </subcellularLocation>
</comment>
<dbReference type="SUPFAM" id="SSF57701">
    <property type="entry name" value="Zn2/Cys6 DNA-binding domain"/>
    <property type="match status" value="1"/>
</dbReference>
<protein>
    <submittedName>
        <fullName evidence="5">C6 transcription factor</fullName>
    </submittedName>
</protein>
<dbReference type="InterPro" id="IPR021858">
    <property type="entry name" value="Fun_TF"/>
</dbReference>
<reference evidence="5 6" key="1">
    <citation type="journal article" date="2019" name="Appl. Microbiol. Biotechnol.">
        <title>Genome sequence of Isaria javanica and comparative genome analysis insights into family S53 peptidase evolution in fungal entomopathogens.</title>
        <authorList>
            <person name="Lin R."/>
            <person name="Zhang X."/>
            <person name="Xin B."/>
            <person name="Zou M."/>
            <person name="Gao Y."/>
            <person name="Qin F."/>
            <person name="Hu Q."/>
            <person name="Xie B."/>
            <person name="Cheng X."/>
        </authorList>
    </citation>
    <scope>NUCLEOTIDE SEQUENCE [LARGE SCALE GENOMIC DNA]</scope>
    <source>
        <strain evidence="5 6">IJ1G</strain>
    </source>
</reference>
<feature type="domain" description="Zn(2)-C6 fungal-type" evidence="4">
    <location>
        <begin position="17"/>
        <end position="47"/>
    </location>
</feature>
<evidence type="ECO:0000313" key="6">
    <source>
        <dbReference type="Proteomes" id="UP000315783"/>
    </source>
</evidence>
<gene>
    <name evidence="5" type="ORF">IF1G_04890</name>
</gene>
<organism evidence="5 6">
    <name type="scientific">Cordyceps javanica</name>
    <dbReference type="NCBI Taxonomy" id="43265"/>
    <lineage>
        <taxon>Eukaryota</taxon>
        <taxon>Fungi</taxon>
        <taxon>Dikarya</taxon>
        <taxon>Ascomycota</taxon>
        <taxon>Pezizomycotina</taxon>
        <taxon>Sordariomycetes</taxon>
        <taxon>Hypocreomycetidae</taxon>
        <taxon>Hypocreales</taxon>
        <taxon>Cordycipitaceae</taxon>
        <taxon>Cordyceps</taxon>
    </lineage>
</organism>
<feature type="compositionally biased region" description="Gly residues" evidence="3">
    <location>
        <begin position="158"/>
        <end position="167"/>
    </location>
</feature>
<dbReference type="PROSITE" id="PS00463">
    <property type="entry name" value="ZN2_CY6_FUNGAL_1"/>
    <property type="match status" value="1"/>
</dbReference>
<dbReference type="PROSITE" id="PS50048">
    <property type="entry name" value="ZN2_CY6_FUNGAL_2"/>
    <property type="match status" value="1"/>
</dbReference>
<keyword evidence="6" id="KW-1185">Reference proteome</keyword>
<dbReference type="Proteomes" id="UP000315783">
    <property type="component" value="Unassembled WGS sequence"/>
</dbReference>
<dbReference type="Pfam" id="PF11951">
    <property type="entry name" value="Fungal_trans_2"/>
    <property type="match status" value="1"/>
</dbReference>
<dbReference type="STRING" id="43265.A0A545V3L6"/>
<dbReference type="PANTHER" id="PTHR37534">
    <property type="entry name" value="TRANSCRIPTIONAL ACTIVATOR PROTEIN UGA3"/>
    <property type="match status" value="1"/>
</dbReference>
<dbReference type="InterPro" id="IPR001138">
    <property type="entry name" value="Zn2Cys6_DnaBD"/>
</dbReference>
<dbReference type="EMBL" id="SPUK01000006">
    <property type="protein sequence ID" value="TQV96307.1"/>
    <property type="molecule type" value="Genomic_DNA"/>
</dbReference>
<dbReference type="PANTHER" id="PTHR37534:SF20">
    <property type="entry name" value="PRO1A C6 ZINK-FINGER PROTEIN"/>
    <property type="match status" value="1"/>
</dbReference>
<feature type="compositionally biased region" description="Polar residues" evidence="3">
    <location>
        <begin position="136"/>
        <end position="147"/>
    </location>
</feature>
<evidence type="ECO:0000259" key="4">
    <source>
        <dbReference type="PROSITE" id="PS50048"/>
    </source>
</evidence>
<dbReference type="CDD" id="cd00067">
    <property type="entry name" value="GAL4"/>
    <property type="match status" value="1"/>
</dbReference>
<feature type="region of interest" description="Disordered" evidence="3">
    <location>
        <begin position="103"/>
        <end position="172"/>
    </location>
</feature>
<keyword evidence="2" id="KW-0539">Nucleus</keyword>
<dbReference type="InterPro" id="IPR036864">
    <property type="entry name" value="Zn2-C6_fun-type_DNA-bd_sf"/>
</dbReference>
<dbReference type="Gene3D" id="4.10.240.10">
    <property type="entry name" value="Zn(2)-C6 fungal-type DNA-binding domain"/>
    <property type="match status" value="1"/>
</dbReference>
<name>A0A545V3L6_9HYPO</name>
<evidence type="ECO:0000256" key="2">
    <source>
        <dbReference type="ARBA" id="ARBA00023242"/>
    </source>
</evidence>
<dbReference type="GO" id="GO:0008270">
    <property type="term" value="F:zinc ion binding"/>
    <property type="evidence" value="ECO:0007669"/>
    <property type="project" value="InterPro"/>
</dbReference>
<evidence type="ECO:0000256" key="3">
    <source>
        <dbReference type="SAM" id="MobiDB-lite"/>
    </source>
</evidence>
<dbReference type="GO" id="GO:0005634">
    <property type="term" value="C:nucleus"/>
    <property type="evidence" value="ECO:0007669"/>
    <property type="project" value="UniProtKB-SubCell"/>
</dbReference>
<dbReference type="Pfam" id="PF00172">
    <property type="entry name" value="Zn_clus"/>
    <property type="match status" value="1"/>
</dbReference>
<dbReference type="AlphaFoldDB" id="A0A545V3L6"/>
<sequence>MSAIRSLLSGKVRSQSGCYTCRLRRKKCDEKHPICDGCAALEITCFYGEQKPDWMDGGPRQRAMAETIKSQVKKQAGQRRDRKYLEMLEHGTRMVNLNDEKQQPAAANGHGHGNGNGHSSDTAGLLSSESDRAFDTSPSAFSATTGPSPDMPWHKLMGPGGGGGGGSQKSDYDSAQDTHLIMNYVDFVFPYLFPHYQPPILVGGRGWVLDAFLHGSRSIYYTAIALSSWFFGVLLAGGEEKHAACTERMARQLHHQMGISLQELQKNVSAISAQRDNFDVREGLGVMQSVIQMLIFEVTAANRDNWKLHLDAATALFVKMLPRPERWTETLHGLWTPRWPPAEMGVRRPWSTDQAALRFFGANLLYIDVMSSITMARRPRLAAYHEPVIPSCLGNATESNGMSGVNGAAGAAGASALSTEPQPAGPLRMEEFFGLQNWVVQTLGEVATLDAYKKERQRAGAALLPAEAAAEVASRGEALSRAIRAGIRHLDEQDYSQTPVERALSVIRDPLSSLNPAAARAGAGAGAKAGFVIQNLIWLHAASLYLGTVVGGWRPGDGEVRRSVGRVTELLEGLPDGRTMQSMAFPFCVAGCLAPPEHRDRYRAMVARLGPLQVFGTIQEARNIMERTWAGSGSGGSGGGGGGGGSVGCGVLSGQEDAAAAAAAAVVVVDENWDVAKCLNSLGHGALLI</sequence>
<accession>A0A545V3L6</accession>
<dbReference type="GO" id="GO:0000981">
    <property type="term" value="F:DNA-binding transcription factor activity, RNA polymerase II-specific"/>
    <property type="evidence" value="ECO:0007669"/>
    <property type="project" value="InterPro"/>
</dbReference>
<dbReference type="OrthoDB" id="5213892at2759"/>
<proteinExistence type="predicted"/>